<name>A0A812NH38_SYMPI</name>
<dbReference type="OrthoDB" id="1922643at2759"/>
<evidence type="ECO:0000313" key="1">
    <source>
        <dbReference type="EMBL" id="CAE7306722.1"/>
    </source>
</evidence>
<dbReference type="EMBL" id="CAJNIZ010010819">
    <property type="protein sequence ID" value="CAE7306722.1"/>
    <property type="molecule type" value="Genomic_DNA"/>
</dbReference>
<accession>A0A812NH38</accession>
<keyword evidence="2" id="KW-1185">Reference proteome</keyword>
<organism evidence="1 2">
    <name type="scientific">Symbiodinium pilosum</name>
    <name type="common">Dinoflagellate</name>
    <dbReference type="NCBI Taxonomy" id="2952"/>
    <lineage>
        <taxon>Eukaryota</taxon>
        <taxon>Sar</taxon>
        <taxon>Alveolata</taxon>
        <taxon>Dinophyceae</taxon>
        <taxon>Suessiales</taxon>
        <taxon>Symbiodiniaceae</taxon>
        <taxon>Symbiodinium</taxon>
    </lineage>
</organism>
<dbReference type="AlphaFoldDB" id="A0A812NH38"/>
<dbReference type="Proteomes" id="UP000649617">
    <property type="component" value="Unassembled WGS sequence"/>
</dbReference>
<evidence type="ECO:0000313" key="2">
    <source>
        <dbReference type="Proteomes" id="UP000649617"/>
    </source>
</evidence>
<gene>
    <name evidence="1" type="ORF">SPIL2461_LOCUS6939</name>
</gene>
<proteinExistence type="predicted"/>
<reference evidence="1" key="1">
    <citation type="submission" date="2021-02" db="EMBL/GenBank/DDBJ databases">
        <authorList>
            <person name="Dougan E. K."/>
            <person name="Rhodes N."/>
            <person name="Thang M."/>
            <person name="Chan C."/>
        </authorList>
    </citation>
    <scope>NUCLEOTIDE SEQUENCE</scope>
</reference>
<protein>
    <submittedName>
        <fullName evidence="1">Uncharacterized protein</fullName>
    </submittedName>
</protein>
<sequence>MFARRAWVKRRAEGEEYACHTLPHLFKKQKTAADNDAEIFFVDIVGEPVSESQSSGNSVVFLQAEPKTSRNSNPDMLDYAKMSKPEYKFFNRTKLLADGLRATPLPHNEEVTQALERMERMHEQIRAGQTWRPCNRDVKAACQEAQRVLDRRVDPPLGEYDLFVRTGDASGRRCQTRGFLDNTHKQFLHIREDSSLRIYAKAKKNPGKNSATDNKRKSQANMVTQLANARKKCKELETKKAEGGEVDENLLKDLQTKDKSCKKWSASATTSVGRTETETATGVGFDVVPDDPVLKLILNKLPKDKEWDANIPRESAIEVQRYLDLAFEPGFIVSVTELLAVVALAASQGPLWRGRLVAYAGDNQTVGAWLRRRRTYRAVPALLLQLLTVLEELASVRLVNALHGDLVDLTCSLTNTRDQLARAAQEAHEARFQVAIVCRFDLLRSINNLARKITKWSVKEDAGLLHLISYVHHTKHHKMIGWVGNSLKDLSIGLFADADYAGCGESLRSTSGCVSHSTPEAEIVAADHAMSRIGLPAITLWKLLSAADMIGVVRTGKNPTMRHLERSHGICIVWMHEVFQEGYVGLAYEVTAKMAADIHTKAFKDGVSWAHACQLISIFPPEQLHTVEIMDMMKPTHDQVADAKGKSQRVHNYRNQTPCFPYTETPILPEELYRAGLSSKEGLQEVDGCDPIVVVKFPRVLRPPPAAIPPGRYQRSTWVLREGKWTRLEDHVDIPEHRQQFDRYVERAVFQYHFQRARLPSAPAAVSPTVPALHVGVLPVHHCDVSLQRVVAALARAIHGGSVGQIYDIFERNVDMNIPWFWSCLCQSLAIRVDVDRKRGKRNLSGDVPYIPAKVQVKTTREPPVIKFCNADGKVLYTYESAKILDDAQGGVLGASLDPELAAEITIWEADLVKPLWVLAGVDEENWWNEFVPDEVQIVCSGSKLSGSTSGYYQRVIEKCISKENDLVYIGSGAVGVSSWLDKHPGARDEPRCESPEYPYGDLGLVAAKVAKSGLRVVFELPGHERVQTSEQCKTMINSSGAKVTTFDGCCFGHRVTMSSQVS</sequence>
<comment type="caution">
    <text evidence="1">The sequence shown here is derived from an EMBL/GenBank/DDBJ whole genome shotgun (WGS) entry which is preliminary data.</text>
</comment>